<proteinExistence type="predicted"/>
<dbReference type="InterPro" id="IPR001138">
    <property type="entry name" value="Zn2Cys6_DnaBD"/>
</dbReference>
<gene>
    <name evidence="6" type="ORF">SPI_03218</name>
</gene>
<dbReference type="Pfam" id="PF00172">
    <property type="entry name" value="Zn_clus"/>
    <property type="match status" value="1"/>
</dbReference>
<protein>
    <submittedName>
        <fullName evidence="6">Transcription factor</fullName>
    </submittedName>
</protein>
<dbReference type="OrthoDB" id="424974at2759"/>
<feature type="region of interest" description="Disordered" evidence="4">
    <location>
        <begin position="425"/>
        <end position="446"/>
    </location>
</feature>
<dbReference type="InterPro" id="IPR007219">
    <property type="entry name" value="XnlR_reg_dom"/>
</dbReference>
<dbReference type="Pfam" id="PF04082">
    <property type="entry name" value="Fungal_trans"/>
    <property type="match status" value="1"/>
</dbReference>
<feature type="domain" description="Zn(2)-C6 fungal-type" evidence="5">
    <location>
        <begin position="20"/>
        <end position="47"/>
    </location>
</feature>
<dbReference type="PANTHER" id="PTHR31001:SF50">
    <property type="entry name" value="ZN(II)2CYS6 TRANSCRIPTION FACTOR (EUROFUNG)"/>
    <property type="match status" value="1"/>
</dbReference>
<dbReference type="GO" id="GO:0000981">
    <property type="term" value="F:DNA-binding transcription factor activity, RNA polymerase II-specific"/>
    <property type="evidence" value="ECO:0007669"/>
    <property type="project" value="InterPro"/>
</dbReference>
<dbReference type="STRING" id="1081102.A0A167X5Z2"/>
<evidence type="ECO:0000256" key="3">
    <source>
        <dbReference type="ARBA" id="ARBA00023242"/>
    </source>
</evidence>
<keyword evidence="2" id="KW-0479">Metal-binding</keyword>
<comment type="subcellular location">
    <subcellularLocation>
        <location evidence="1">Nucleus</location>
    </subcellularLocation>
</comment>
<dbReference type="CDD" id="cd12148">
    <property type="entry name" value="fungal_TF_MHR"/>
    <property type="match status" value="1"/>
</dbReference>
<comment type="caution">
    <text evidence="6">The sequence shown here is derived from an EMBL/GenBank/DDBJ whole genome shotgun (WGS) entry which is preliminary data.</text>
</comment>
<keyword evidence="7" id="KW-1185">Reference proteome</keyword>
<sequence length="592" mass="65600">MEKPTETSHGSPRQGLPQLSCDLCRSRKIKCDKQPCTACASAGAQCTPVYRLRRPRGWHVHNQQQQISRLAQPSTRSSSSVNDDLRRRIWRLEALVSKASPRALEESVSPRAATPSPSLSMPTSSYTDDKQHVVMQHPDHFWAHLTDEILHDRPLVAQLCGIYLTQVNPIVKILHRPSLSKHLVQGAPYLGYPSEHTPVETLDATVLHAAVASMTDAKCTVRFHRDRAVLLGDTRRACEAALERAGLLTTRDMTVLQAFVLYLSGWHIEEQSRAVWTLMTVAVRVAKALSLNMETDAIKEGTNTPKFFFVQQIRRHLWMTICLMDVQAGFSMTSEPLSVQEAQASYRLPRHINDAEYGPHTHPENAPPDRPGLADTTSPHELAHGLAREMTMHIVACDPEQSPFAWLVFHSAQCFVAGAQVTVLQRPRSPETSAGRRGAGNQPGTRARLCPGLGEDCAGAHGPAQRGLPVGMTVRWHALTTALAECYLWASQPSGGAPELLRDVWPTMEAAYTLHEVTMARHRGGTLRGPLGKLIPRTGQTVAALGIPVGGGNRVTYRRTSVPETYWHNGPTRRRQTPSTWTETFNDDDLRR</sequence>
<dbReference type="EMBL" id="AZHD01000004">
    <property type="protein sequence ID" value="OAA64571.1"/>
    <property type="molecule type" value="Genomic_DNA"/>
</dbReference>
<dbReference type="GO" id="GO:0008270">
    <property type="term" value="F:zinc ion binding"/>
    <property type="evidence" value="ECO:0007669"/>
    <property type="project" value="InterPro"/>
</dbReference>
<accession>A0A167X5Z2</accession>
<feature type="region of interest" description="Disordered" evidence="4">
    <location>
        <begin position="565"/>
        <end position="592"/>
    </location>
</feature>
<dbReference type="Gene3D" id="4.10.240.10">
    <property type="entry name" value="Zn(2)-C6 fungal-type DNA-binding domain"/>
    <property type="match status" value="1"/>
</dbReference>
<dbReference type="SMART" id="SM00066">
    <property type="entry name" value="GAL4"/>
    <property type="match status" value="1"/>
</dbReference>
<dbReference type="PANTHER" id="PTHR31001">
    <property type="entry name" value="UNCHARACTERIZED TRANSCRIPTIONAL REGULATORY PROTEIN"/>
    <property type="match status" value="1"/>
</dbReference>
<keyword evidence="3" id="KW-0539">Nucleus</keyword>
<evidence type="ECO:0000313" key="7">
    <source>
        <dbReference type="Proteomes" id="UP000076874"/>
    </source>
</evidence>
<dbReference type="InterPro" id="IPR036864">
    <property type="entry name" value="Zn2-C6_fun-type_DNA-bd_sf"/>
</dbReference>
<dbReference type="SUPFAM" id="SSF57701">
    <property type="entry name" value="Zn2/Cys6 DNA-binding domain"/>
    <property type="match status" value="1"/>
</dbReference>
<name>A0A167X5Z2_9HYPO</name>
<dbReference type="GO" id="GO:0005634">
    <property type="term" value="C:nucleus"/>
    <property type="evidence" value="ECO:0007669"/>
    <property type="project" value="UniProtKB-SubCell"/>
</dbReference>
<dbReference type="GO" id="GO:0006351">
    <property type="term" value="P:DNA-templated transcription"/>
    <property type="evidence" value="ECO:0007669"/>
    <property type="project" value="InterPro"/>
</dbReference>
<evidence type="ECO:0000313" key="6">
    <source>
        <dbReference type="EMBL" id="OAA64571.1"/>
    </source>
</evidence>
<feature type="compositionally biased region" description="Low complexity" evidence="4">
    <location>
        <begin position="114"/>
        <end position="126"/>
    </location>
</feature>
<feature type="region of interest" description="Disordered" evidence="4">
    <location>
        <begin position="355"/>
        <end position="375"/>
    </location>
</feature>
<feature type="region of interest" description="Disordered" evidence="4">
    <location>
        <begin position="101"/>
        <end position="126"/>
    </location>
</feature>
<evidence type="ECO:0000256" key="2">
    <source>
        <dbReference type="ARBA" id="ARBA00022723"/>
    </source>
</evidence>
<reference evidence="6 7" key="1">
    <citation type="journal article" date="2016" name="Genome Biol. Evol.">
        <title>Divergent and convergent evolution of fungal pathogenicity.</title>
        <authorList>
            <person name="Shang Y."/>
            <person name="Xiao G."/>
            <person name="Zheng P."/>
            <person name="Cen K."/>
            <person name="Zhan S."/>
            <person name="Wang C."/>
        </authorList>
    </citation>
    <scope>NUCLEOTIDE SEQUENCE [LARGE SCALE GENOMIC DNA]</scope>
    <source>
        <strain evidence="6 7">RCEF 264</strain>
    </source>
</reference>
<organism evidence="6 7">
    <name type="scientific">Niveomyces insectorum RCEF 264</name>
    <dbReference type="NCBI Taxonomy" id="1081102"/>
    <lineage>
        <taxon>Eukaryota</taxon>
        <taxon>Fungi</taxon>
        <taxon>Dikarya</taxon>
        <taxon>Ascomycota</taxon>
        <taxon>Pezizomycotina</taxon>
        <taxon>Sordariomycetes</taxon>
        <taxon>Hypocreomycetidae</taxon>
        <taxon>Hypocreales</taxon>
        <taxon>Cordycipitaceae</taxon>
        <taxon>Niveomyces</taxon>
    </lineage>
</organism>
<dbReference type="PROSITE" id="PS50048">
    <property type="entry name" value="ZN2_CY6_FUNGAL_2"/>
    <property type="match status" value="1"/>
</dbReference>
<dbReference type="AlphaFoldDB" id="A0A167X5Z2"/>
<evidence type="ECO:0000256" key="4">
    <source>
        <dbReference type="SAM" id="MobiDB-lite"/>
    </source>
</evidence>
<evidence type="ECO:0000259" key="5">
    <source>
        <dbReference type="PROSITE" id="PS50048"/>
    </source>
</evidence>
<dbReference type="GO" id="GO:0003677">
    <property type="term" value="F:DNA binding"/>
    <property type="evidence" value="ECO:0007669"/>
    <property type="project" value="InterPro"/>
</dbReference>
<dbReference type="CDD" id="cd00067">
    <property type="entry name" value="GAL4"/>
    <property type="match status" value="1"/>
</dbReference>
<dbReference type="InterPro" id="IPR050613">
    <property type="entry name" value="Sec_Metabolite_Reg"/>
</dbReference>
<feature type="region of interest" description="Disordered" evidence="4">
    <location>
        <begin position="61"/>
        <end position="82"/>
    </location>
</feature>
<evidence type="ECO:0000256" key="1">
    <source>
        <dbReference type="ARBA" id="ARBA00004123"/>
    </source>
</evidence>
<dbReference type="Proteomes" id="UP000076874">
    <property type="component" value="Unassembled WGS sequence"/>
</dbReference>